<feature type="transmembrane region" description="Helical" evidence="5">
    <location>
        <begin position="303"/>
        <end position="323"/>
    </location>
</feature>
<dbReference type="Proteomes" id="UP000092321">
    <property type="component" value="Unassembled WGS sequence"/>
</dbReference>
<dbReference type="PANTHER" id="PTHR23502:SF5">
    <property type="entry name" value="QUINIDINE RESISTANCE PROTEIN 3"/>
    <property type="match status" value="1"/>
</dbReference>
<evidence type="ECO:0000313" key="8">
    <source>
        <dbReference type="Proteomes" id="UP000092321"/>
    </source>
</evidence>
<feature type="transmembrane region" description="Helical" evidence="5">
    <location>
        <begin position="329"/>
        <end position="356"/>
    </location>
</feature>
<feature type="transmembrane region" description="Helical" evidence="5">
    <location>
        <begin position="217"/>
        <end position="239"/>
    </location>
</feature>
<gene>
    <name evidence="7" type="ORF">HANVADRAFT_61908</name>
</gene>
<feature type="transmembrane region" description="Helical" evidence="5">
    <location>
        <begin position="394"/>
        <end position="415"/>
    </location>
</feature>
<dbReference type="PROSITE" id="PS50850">
    <property type="entry name" value="MFS"/>
    <property type="match status" value="1"/>
</dbReference>
<keyword evidence="4 5" id="KW-0472">Membrane</keyword>
<keyword evidence="3 5" id="KW-1133">Transmembrane helix</keyword>
<reference evidence="8" key="1">
    <citation type="journal article" date="2016" name="Proc. Natl. Acad. Sci. U.S.A.">
        <title>Comparative genomics of biotechnologically important yeasts.</title>
        <authorList>
            <person name="Riley R."/>
            <person name="Haridas S."/>
            <person name="Wolfe K.H."/>
            <person name="Lopes M.R."/>
            <person name="Hittinger C.T."/>
            <person name="Goeker M."/>
            <person name="Salamov A.A."/>
            <person name="Wisecaver J.H."/>
            <person name="Long T.M."/>
            <person name="Calvey C.H."/>
            <person name="Aerts A.L."/>
            <person name="Barry K.W."/>
            <person name="Choi C."/>
            <person name="Clum A."/>
            <person name="Coughlan A.Y."/>
            <person name="Deshpande S."/>
            <person name="Douglass A.P."/>
            <person name="Hanson S.J."/>
            <person name="Klenk H.-P."/>
            <person name="LaButti K.M."/>
            <person name="Lapidus A."/>
            <person name="Lindquist E.A."/>
            <person name="Lipzen A.M."/>
            <person name="Meier-Kolthoff J.P."/>
            <person name="Ohm R.A."/>
            <person name="Otillar R.P."/>
            <person name="Pangilinan J.L."/>
            <person name="Peng Y."/>
            <person name="Rokas A."/>
            <person name="Rosa C.A."/>
            <person name="Scheuner C."/>
            <person name="Sibirny A.A."/>
            <person name="Slot J.C."/>
            <person name="Stielow J.B."/>
            <person name="Sun H."/>
            <person name="Kurtzman C.P."/>
            <person name="Blackwell M."/>
            <person name="Grigoriev I.V."/>
            <person name="Jeffries T.W."/>
        </authorList>
    </citation>
    <scope>NUCLEOTIDE SEQUENCE [LARGE SCALE GENOMIC DNA]</scope>
    <source>
        <strain evidence="8">NRRL Y-1626</strain>
    </source>
</reference>
<evidence type="ECO:0000256" key="5">
    <source>
        <dbReference type="SAM" id="Phobius"/>
    </source>
</evidence>
<feature type="transmembrane region" description="Helical" evidence="5">
    <location>
        <begin position="130"/>
        <end position="152"/>
    </location>
</feature>
<dbReference type="OrthoDB" id="3936150at2759"/>
<dbReference type="InterPro" id="IPR011701">
    <property type="entry name" value="MFS"/>
</dbReference>
<evidence type="ECO:0000256" key="4">
    <source>
        <dbReference type="ARBA" id="ARBA00023136"/>
    </source>
</evidence>
<dbReference type="GO" id="GO:0010509">
    <property type="term" value="P:intracellular polyamine homeostasis"/>
    <property type="evidence" value="ECO:0007669"/>
    <property type="project" value="TreeGrafter"/>
</dbReference>
<evidence type="ECO:0000256" key="3">
    <source>
        <dbReference type="ARBA" id="ARBA00022989"/>
    </source>
</evidence>
<evidence type="ECO:0000313" key="7">
    <source>
        <dbReference type="EMBL" id="OBA27466.1"/>
    </source>
</evidence>
<feature type="transmembrane region" description="Helical" evidence="5">
    <location>
        <begin position="259"/>
        <end position="282"/>
    </location>
</feature>
<dbReference type="InterPro" id="IPR036259">
    <property type="entry name" value="MFS_trans_sf"/>
</dbReference>
<dbReference type="AlphaFoldDB" id="A0A1B7TFE5"/>
<name>A0A1B7TFE5_9ASCO</name>
<evidence type="ECO:0000256" key="1">
    <source>
        <dbReference type="ARBA" id="ARBA00004141"/>
    </source>
</evidence>
<dbReference type="GO" id="GO:0005886">
    <property type="term" value="C:plasma membrane"/>
    <property type="evidence" value="ECO:0007669"/>
    <property type="project" value="TreeGrafter"/>
</dbReference>
<dbReference type="Gene3D" id="1.20.1250.20">
    <property type="entry name" value="MFS general substrate transporter like domains"/>
    <property type="match status" value="1"/>
</dbReference>
<proteinExistence type="predicted"/>
<organism evidence="7 8">
    <name type="scientific">Hanseniaspora valbyensis NRRL Y-1626</name>
    <dbReference type="NCBI Taxonomy" id="766949"/>
    <lineage>
        <taxon>Eukaryota</taxon>
        <taxon>Fungi</taxon>
        <taxon>Dikarya</taxon>
        <taxon>Ascomycota</taxon>
        <taxon>Saccharomycotina</taxon>
        <taxon>Saccharomycetes</taxon>
        <taxon>Saccharomycodales</taxon>
        <taxon>Saccharomycodaceae</taxon>
        <taxon>Hanseniaspora</taxon>
    </lineage>
</organism>
<feature type="transmembrane region" description="Helical" evidence="5">
    <location>
        <begin position="42"/>
        <end position="60"/>
    </location>
</feature>
<protein>
    <submittedName>
        <fullName evidence="7">MFS general substrate transporter</fullName>
    </submittedName>
</protein>
<feature type="domain" description="Major facilitator superfamily (MFS) profile" evidence="6">
    <location>
        <begin position="6"/>
        <end position="420"/>
    </location>
</feature>
<feature type="transmembrane region" description="Helical" evidence="5">
    <location>
        <begin position="72"/>
        <end position="94"/>
    </location>
</feature>
<evidence type="ECO:0000259" key="6">
    <source>
        <dbReference type="PROSITE" id="PS50850"/>
    </source>
</evidence>
<sequence length="437" mass="48430">MTKSIILSVCTLASICSPFQTSIILPAMSEITKHYNTTLSKVNTSVGVYLLALGIFPMYHSFLSDRFGKRPIYIFAFAGFSLMCLLACVACPTIDAFIGIRFLCGGFGSCVQTLGIGSVADLYDEEERGFVIGIFYIGSLIAPLAAPVIGAILCDFLGWKSTQWFMLGMALVVLVCIILFLPETNSYQNQKNEQETQKVFNIYIFSYILSPWRIVILLYYPLFLIVCLCASVTSAIVYYSNMILENSLASFPYNFKPLYTGLCYIPISAGYILAAIIGGKYIDKKVKKYKEQNKGALSPQVRLSYNILVATILTPIGISIQGWCFKYNVIWPVPLIGTFLLGISAMLIMGSIATYLTDELNGSSKGVALNNLCRQVCSAIACFTAKRASTSLGVWYFTVLLSAVVLISCVLIIIIKRKKEYFNNKKQYDLIELCKQL</sequence>
<keyword evidence="2 5" id="KW-0812">Transmembrane</keyword>
<dbReference type="PANTHER" id="PTHR23502">
    <property type="entry name" value="MAJOR FACILITATOR SUPERFAMILY"/>
    <property type="match status" value="1"/>
</dbReference>
<feature type="transmembrane region" description="Helical" evidence="5">
    <location>
        <begin position="164"/>
        <end position="181"/>
    </location>
</feature>
<accession>A0A1B7TFE5</accession>
<dbReference type="Pfam" id="PF07690">
    <property type="entry name" value="MFS_1"/>
    <property type="match status" value="1"/>
</dbReference>
<comment type="caution">
    <text evidence="7">The sequence shown here is derived from an EMBL/GenBank/DDBJ whole genome shotgun (WGS) entry which is preliminary data.</text>
</comment>
<dbReference type="InterPro" id="IPR020846">
    <property type="entry name" value="MFS_dom"/>
</dbReference>
<dbReference type="EMBL" id="LXPE01000008">
    <property type="protein sequence ID" value="OBA27466.1"/>
    <property type="molecule type" value="Genomic_DNA"/>
</dbReference>
<keyword evidence="8" id="KW-1185">Reference proteome</keyword>
<evidence type="ECO:0000256" key="2">
    <source>
        <dbReference type="ARBA" id="ARBA00022692"/>
    </source>
</evidence>
<comment type="subcellular location">
    <subcellularLocation>
        <location evidence="1">Membrane</location>
        <topology evidence="1">Multi-pass membrane protein</topology>
    </subcellularLocation>
</comment>
<dbReference type="GO" id="GO:0015203">
    <property type="term" value="F:polyamine transmembrane transporter activity"/>
    <property type="evidence" value="ECO:0007669"/>
    <property type="project" value="TreeGrafter"/>
</dbReference>
<feature type="transmembrane region" description="Helical" evidence="5">
    <location>
        <begin position="100"/>
        <end position="123"/>
    </location>
</feature>
<dbReference type="SUPFAM" id="SSF103473">
    <property type="entry name" value="MFS general substrate transporter"/>
    <property type="match status" value="1"/>
</dbReference>